<sequence length="216" mass="25747">MKTAERAHLPNKLWERVKLPRNYEKAMEVINKHLEFWPKLLVHKIKQRLTKMTQYRIRMRKLQLKVREKIMTVPRKKIQRESRRSEKAEKAAQLEKSIENELKERLRKGVYGDIYNYPFNQFDTILEMENDELAPEIEEEEEGEIEYVEGDDIEMGDMDDMEDFEGLGDDDDEDDGFEEPVTKKHTESGSDLKPKIGKKCTKVITEVNQLFLYQYS</sequence>
<name>A0ACD5ZNG1_AVESA</name>
<accession>A0ACD5ZNG1</accession>
<organism evidence="1 2">
    <name type="scientific">Avena sativa</name>
    <name type="common">Oat</name>
    <dbReference type="NCBI Taxonomy" id="4498"/>
    <lineage>
        <taxon>Eukaryota</taxon>
        <taxon>Viridiplantae</taxon>
        <taxon>Streptophyta</taxon>
        <taxon>Embryophyta</taxon>
        <taxon>Tracheophyta</taxon>
        <taxon>Spermatophyta</taxon>
        <taxon>Magnoliopsida</taxon>
        <taxon>Liliopsida</taxon>
        <taxon>Poales</taxon>
        <taxon>Poaceae</taxon>
        <taxon>BOP clade</taxon>
        <taxon>Pooideae</taxon>
        <taxon>Poodae</taxon>
        <taxon>Poeae</taxon>
        <taxon>Poeae Chloroplast Group 1 (Aveneae type)</taxon>
        <taxon>Aveninae</taxon>
        <taxon>Avena</taxon>
    </lineage>
</organism>
<dbReference type="Proteomes" id="UP001732700">
    <property type="component" value="Chromosome 6D"/>
</dbReference>
<keyword evidence="2" id="KW-1185">Reference proteome</keyword>
<evidence type="ECO:0000313" key="2">
    <source>
        <dbReference type="Proteomes" id="UP001732700"/>
    </source>
</evidence>
<dbReference type="EnsemblPlants" id="AVESA.00010b.r2.6DG1177990.1">
    <property type="protein sequence ID" value="AVESA.00010b.r2.6DG1177990.1.CDS"/>
    <property type="gene ID" value="AVESA.00010b.r2.6DG1177990"/>
</dbReference>
<reference evidence="1" key="1">
    <citation type="submission" date="2021-05" db="EMBL/GenBank/DDBJ databases">
        <authorList>
            <person name="Scholz U."/>
            <person name="Mascher M."/>
            <person name="Fiebig A."/>
        </authorList>
    </citation>
    <scope>NUCLEOTIDE SEQUENCE [LARGE SCALE GENOMIC DNA]</scope>
</reference>
<proteinExistence type="predicted"/>
<protein>
    <submittedName>
        <fullName evidence="1">Uncharacterized protein</fullName>
    </submittedName>
</protein>
<evidence type="ECO:0000313" key="1">
    <source>
        <dbReference type="EnsemblPlants" id="AVESA.00010b.r2.6DG1177990.1.CDS"/>
    </source>
</evidence>
<reference evidence="1" key="2">
    <citation type="submission" date="2025-09" db="UniProtKB">
        <authorList>
            <consortium name="EnsemblPlants"/>
        </authorList>
    </citation>
    <scope>IDENTIFICATION</scope>
</reference>